<evidence type="ECO:0000313" key="3">
    <source>
        <dbReference type="EMBL" id="MBM6699545.1"/>
    </source>
</evidence>
<keyword evidence="1" id="KW-0812">Transmembrane</keyword>
<dbReference type="GO" id="GO:0016301">
    <property type="term" value="F:kinase activity"/>
    <property type="evidence" value="ECO:0007669"/>
    <property type="project" value="UniProtKB-KW"/>
</dbReference>
<organism evidence="3 4">
    <name type="scientific">Bifidobacterium pullorum subsp. saeculare</name>
    <dbReference type="NCBI Taxonomy" id="78257"/>
    <lineage>
        <taxon>Bacteria</taxon>
        <taxon>Bacillati</taxon>
        <taxon>Actinomycetota</taxon>
        <taxon>Actinomycetes</taxon>
        <taxon>Bifidobacteriales</taxon>
        <taxon>Bifidobacteriaceae</taxon>
        <taxon>Bifidobacterium</taxon>
    </lineage>
</organism>
<evidence type="ECO:0000313" key="4">
    <source>
        <dbReference type="Proteomes" id="UP000718821"/>
    </source>
</evidence>
<keyword evidence="1" id="KW-1133">Transmembrane helix</keyword>
<dbReference type="EMBL" id="JACLYU010000005">
    <property type="protein sequence ID" value="MBM6699545.1"/>
    <property type="molecule type" value="Genomic_DNA"/>
</dbReference>
<feature type="domain" description="Sensor histidine kinase NatK-like C-terminal" evidence="2">
    <location>
        <begin position="327"/>
        <end position="392"/>
    </location>
</feature>
<feature type="transmembrane region" description="Helical" evidence="1">
    <location>
        <begin position="197"/>
        <end position="216"/>
    </location>
</feature>
<dbReference type="Gene3D" id="3.30.565.10">
    <property type="entry name" value="Histidine kinase-like ATPase, C-terminal domain"/>
    <property type="match status" value="1"/>
</dbReference>
<comment type="caution">
    <text evidence="3">The sequence shown here is derived from an EMBL/GenBank/DDBJ whole genome shotgun (WGS) entry which is preliminary data.</text>
</comment>
<feature type="transmembrane region" description="Helical" evidence="1">
    <location>
        <begin position="127"/>
        <end position="151"/>
    </location>
</feature>
<dbReference type="InterPro" id="IPR036890">
    <property type="entry name" value="HATPase_C_sf"/>
</dbReference>
<keyword evidence="3" id="KW-0418">Kinase</keyword>
<name>A0A939B9S5_9BIFI</name>
<feature type="transmembrane region" description="Helical" evidence="1">
    <location>
        <begin position="38"/>
        <end position="57"/>
    </location>
</feature>
<sequence length="460" mass="51027">MDGLIAFLDINGLVLELIVASALTAFRAPRKPRFALRVAACVAGMLVISQLWGMLVPATTPLLILRCMVCYALYGVALGLCLRTTAPQALFLLAEATALQHFAYRIADLARMGAGVAMGIPDPAGTVYLAVNAAYAAALVPAYAVGYLLFVRPLRGRNVDQVLRRRFLLMVIGVMLCINVFTTIVNGSGLQHSAPRTFLTFAVFDLLNCVFLLALLREIVEHESAERDTAMMRQLMNQQKAKFDSDKATIDLINVKTHDLKKRLATLGGRIPQEEIDGLTSLAGIYDATVRTGDETLDVLLPNRSLICEQHGIQFDRIIDGAKLAFMKPGDIYSLFGNAVDNAMEAVERLGDPSRRWIRMKVAERKGMVVVHIENPYAGELRFHEGLPVTVKAAVPRLRHALDAHGGRALRWRTVRARRQWGVPSQRGAAVARLIPGRRCRSWRETRRLRRRRCRRPSSA</sequence>
<feature type="transmembrane region" description="Helical" evidence="1">
    <location>
        <begin position="63"/>
        <end position="82"/>
    </location>
</feature>
<reference evidence="3" key="2">
    <citation type="journal article" date="2021" name="Sci. Rep.">
        <title>The distribution of antibiotic resistance genes in chicken gut microbiota commensals.</title>
        <authorList>
            <person name="Juricova H."/>
            <person name="Matiasovicova J."/>
            <person name="Kubasova T."/>
            <person name="Cejkova D."/>
            <person name="Rychlik I."/>
        </authorList>
    </citation>
    <scope>NUCLEOTIDE SEQUENCE</scope>
    <source>
        <strain evidence="3">An836</strain>
    </source>
</reference>
<dbReference type="CDD" id="cd16935">
    <property type="entry name" value="HATPase_AgrC-ComD-like"/>
    <property type="match status" value="1"/>
</dbReference>
<feature type="transmembrane region" description="Helical" evidence="1">
    <location>
        <begin position="89"/>
        <end position="107"/>
    </location>
</feature>
<reference evidence="3" key="1">
    <citation type="submission" date="2020-08" db="EMBL/GenBank/DDBJ databases">
        <authorList>
            <person name="Cejkova D."/>
            <person name="Kubasova T."/>
            <person name="Jahodarova E."/>
            <person name="Rychlik I."/>
        </authorList>
    </citation>
    <scope>NUCLEOTIDE SEQUENCE</scope>
    <source>
        <strain evidence="3">An836</strain>
    </source>
</reference>
<gene>
    <name evidence="3" type="ORF">H7U32_04275</name>
</gene>
<dbReference type="InterPro" id="IPR032834">
    <property type="entry name" value="NatK-like_C"/>
</dbReference>
<feature type="transmembrane region" description="Helical" evidence="1">
    <location>
        <begin position="6"/>
        <end position="26"/>
    </location>
</feature>
<proteinExistence type="predicted"/>
<keyword evidence="3" id="KW-0808">Transferase</keyword>
<evidence type="ECO:0000259" key="2">
    <source>
        <dbReference type="Pfam" id="PF14501"/>
    </source>
</evidence>
<keyword evidence="1" id="KW-0472">Membrane</keyword>
<accession>A0A939B9S5</accession>
<protein>
    <submittedName>
        <fullName evidence="3">Sensor histidine kinase</fullName>
    </submittedName>
</protein>
<dbReference type="Proteomes" id="UP000718821">
    <property type="component" value="Unassembled WGS sequence"/>
</dbReference>
<dbReference type="Pfam" id="PF14501">
    <property type="entry name" value="HATPase_c_5"/>
    <property type="match status" value="1"/>
</dbReference>
<dbReference type="AlphaFoldDB" id="A0A939B9S5"/>
<keyword evidence="4" id="KW-1185">Reference proteome</keyword>
<evidence type="ECO:0000256" key="1">
    <source>
        <dbReference type="SAM" id="Phobius"/>
    </source>
</evidence>
<feature type="transmembrane region" description="Helical" evidence="1">
    <location>
        <begin position="167"/>
        <end position="185"/>
    </location>
</feature>